<evidence type="ECO:0000256" key="2">
    <source>
        <dbReference type="ARBA" id="ARBA00042002"/>
    </source>
</evidence>
<dbReference type="PANTHER" id="PTHR21294">
    <property type="entry name" value="ELECTRON TRANSFER FLAVOPROTEIN BETA-SUBUNIT"/>
    <property type="match status" value="1"/>
</dbReference>
<dbReference type="PIRSF" id="PIRSF000090">
    <property type="entry name" value="Beta-ETF"/>
    <property type="match status" value="1"/>
</dbReference>
<organism evidence="5">
    <name type="scientific">Acetobacterium woodii</name>
    <dbReference type="NCBI Taxonomy" id="33952"/>
    <lineage>
        <taxon>Bacteria</taxon>
        <taxon>Bacillati</taxon>
        <taxon>Bacillota</taxon>
        <taxon>Clostridia</taxon>
        <taxon>Eubacteriales</taxon>
        <taxon>Eubacteriaceae</taxon>
        <taxon>Acetobacterium</taxon>
    </lineage>
</organism>
<dbReference type="EMBL" id="HQ616211">
    <property type="protein sequence ID" value="ABI30019.2"/>
    <property type="molecule type" value="Genomic_DNA"/>
</dbReference>
<feature type="domain" description="Electron transfer flavoprotein alpha/beta-subunit N-terminal" evidence="4">
    <location>
        <begin position="22"/>
        <end position="227"/>
    </location>
</feature>
<evidence type="ECO:0000256" key="1">
    <source>
        <dbReference type="ARBA" id="ARBA00007557"/>
    </source>
</evidence>
<accession>Q0GMK4</accession>
<dbReference type="SMART" id="SM00893">
    <property type="entry name" value="ETF"/>
    <property type="match status" value="1"/>
</dbReference>
<reference evidence="5" key="2">
    <citation type="submission" date="2010-11" db="EMBL/GenBank/DDBJ databases">
        <authorList>
            <person name="Hess V."/>
            <person name="Vitt S."/>
            <person name="Mueller V."/>
        </authorList>
    </citation>
    <scope>NUCLEOTIDE SEQUENCE</scope>
    <source>
        <strain evidence="5">DSM1030</strain>
    </source>
</reference>
<reference evidence="5" key="3">
    <citation type="journal article" date="2011" name="J. Bacteriol.">
        <title>A caffeyl-coenzyme A synthetase initiates caffeate activation prior to caffeate reduction in the acetogenic bacterium Acetobacterium woodii.</title>
        <authorList>
            <person name="Hess V."/>
            <person name="Vitt S."/>
            <person name="Muller V."/>
        </authorList>
    </citation>
    <scope>NUCLEOTIDE SEQUENCE</scope>
    <source>
        <strain evidence="5">DSM1030</strain>
    </source>
</reference>
<evidence type="ECO:0000313" key="5">
    <source>
        <dbReference type="EMBL" id="ABI30019.2"/>
    </source>
</evidence>
<dbReference type="CDD" id="cd01714">
    <property type="entry name" value="ETF_beta"/>
    <property type="match status" value="1"/>
</dbReference>
<comment type="similarity">
    <text evidence="1">Belongs to the ETF beta-subunit/FixA family.</text>
</comment>
<proteinExistence type="inferred from homology"/>
<reference evidence="5" key="1">
    <citation type="journal article" date="2007" name="J. Bacteriol.">
        <title>Dissection of the caffeate respiratory chain in the acetogen Acetobacterium woodii: identification of an Rnf-type NADH dehydrogenase as a potential coupling site.</title>
        <authorList>
            <person name="Imkamp F."/>
            <person name="Biegel E."/>
            <person name="Jayamani E."/>
            <person name="Buckel W."/>
            <person name="Muller V."/>
        </authorList>
    </citation>
    <scope>NUCLEOTIDE SEQUENCE</scope>
    <source>
        <strain evidence="5">DSM1030</strain>
    </source>
</reference>
<dbReference type="GO" id="GO:0009055">
    <property type="term" value="F:electron transfer activity"/>
    <property type="evidence" value="ECO:0007669"/>
    <property type="project" value="InterPro"/>
</dbReference>
<evidence type="ECO:0000256" key="3">
    <source>
        <dbReference type="ARBA" id="ARBA00049933"/>
    </source>
</evidence>
<dbReference type="InterPro" id="IPR014729">
    <property type="entry name" value="Rossmann-like_a/b/a_fold"/>
</dbReference>
<dbReference type="InterPro" id="IPR000049">
    <property type="entry name" value="ET-Flavoprotein_bsu_CS"/>
</dbReference>
<dbReference type="InterPro" id="IPR012255">
    <property type="entry name" value="ETF_b"/>
</dbReference>
<dbReference type="PANTHER" id="PTHR21294:SF17">
    <property type="entry name" value="PROTEIN FIXA"/>
    <property type="match status" value="1"/>
</dbReference>
<dbReference type="InterPro" id="IPR033948">
    <property type="entry name" value="ETF_beta_N"/>
</dbReference>
<dbReference type="PROSITE" id="PS01065">
    <property type="entry name" value="ETF_BETA"/>
    <property type="match status" value="1"/>
</dbReference>
<protein>
    <recommendedName>
        <fullName evidence="2">Electron transfer flavoprotein small subunit</fullName>
    </recommendedName>
</protein>
<gene>
    <name evidence="5" type="primary">carD</name>
</gene>
<sequence>MRILVCAKQVPDTNEVKIDPKTGTMIREGVPSILNPDDANALEAALVIKDENPGTEVIVMTMGPPQASEMLRECLAMGADEAYLLSDRAFMGADEAYLLSDRAFGGADTWATSATLAAGIKKVKKVDLVLAGRQAIDGDTAQVGSQIAQRLKMPVVTYVEDIKIEDKKAIVHRQMEDGYEVIEVQLPCLLTCVKELNDPRYMSVGGIMDAYEQPITIWNHEDIGLSPEACGLNASPTQVFRSFSPPAKGGGEMITGTTVNEVAGSLVSKLKEKHII</sequence>
<dbReference type="SUPFAM" id="SSF52402">
    <property type="entry name" value="Adenine nucleotide alpha hydrolases-like"/>
    <property type="match status" value="2"/>
</dbReference>
<evidence type="ECO:0000259" key="4">
    <source>
        <dbReference type="SMART" id="SM00893"/>
    </source>
</evidence>
<dbReference type="Pfam" id="PF01012">
    <property type="entry name" value="ETF"/>
    <property type="match status" value="2"/>
</dbReference>
<name>Q0GMK4_ACEWO</name>
<dbReference type="InterPro" id="IPR014730">
    <property type="entry name" value="ETF_a/b_N"/>
</dbReference>
<comment type="cofactor">
    <cofactor evidence="3">
        <name>AMP</name>
        <dbReference type="ChEBI" id="CHEBI:456215"/>
    </cofactor>
</comment>
<dbReference type="AlphaFoldDB" id="Q0GMK4"/>
<dbReference type="Gene3D" id="3.40.50.620">
    <property type="entry name" value="HUPs"/>
    <property type="match status" value="2"/>
</dbReference>